<feature type="domain" description="Cytochrome c" evidence="4">
    <location>
        <begin position="32"/>
        <end position="151"/>
    </location>
</feature>
<reference evidence="5 6" key="1">
    <citation type="submission" date="2014-10" db="EMBL/GenBank/DDBJ databases">
        <title>Draft genome of anammox bacterium scalindua brodae, obtained using differential coverage binning of sequence data from two enrichment reactors.</title>
        <authorList>
            <person name="Speth D.R."/>
            <person name="Russ L."/>
            <person name="Kartal B."/>
            <person name="Op den Camp H.J."/>
            <person name="Dutilh B.E."/>
            <person name="Jetten M.S."/>
        </authorList>
    </citation>
    <scope>NUCLEOTIDE SEQUENCE [LARGE SCALE GENOMIC DNA]</scope>
    <source>
        <strain evidence="5">RU1</strain>
    </source>
</reference>
<dbReference type="AlphaFoldDB" id="A0A0B0EJG3"/>
<name>A0A0B0EJG3_9BACT</name>
<organism evidence="5 6">
    <name type="scientific">Candidatus Scalindua brodae</name>
    <dbReference type="NCBI Taxonomy" id="237368"/>
    <lineage>
        <taxon>Bacteria</taxon>
        <taxon>Pseudomonadati</taxon>
        <taxon>Planctomycetota</taxon>
        <taxon>Candidatus Brocadiia</taxon>
        <taxon>Candidatus Brocadiales</taxon>
        <taxon>Candidatus Scalinduaceae</taxon>
        <taxon>Candidatus Scalindua</taxon>
    </lineage>
</organism>
<evidence type="ECO:0000256" key="2">
    <source>
        <dbReference type="ARBA" id="ARBA00023004"/>
    </source>
</evidence>
<sequence length="153" mass="17737">MYRNKYYVFVLLILPVLALLFNGCVALQRLPDEKSADAQVYIKKCSVCHTIPHPSRLNFHHWKDKIVVMKNNQMPVITAKEKKDVLSYINTKSKKGLKTFNLRCGQCHIPPDAEKLKSEKWEDLIVVLNGNMPVFSEDERSSIVRYLQTFAKK</sequence>
<proteinExistence type="predicted"/>
<dbReference type="GO" id="GO:0020037">
    <property type="term" value="F:heme binding"/>
    <property type="evidence" value="ECO:0007669"/>
    <property type="project" value="InterPro"/>
</dbReference>
<gene>
    <name evidence="5" type="ORF">SCABRO_02933</name>
</gene>
<dbReference type="PROSITE" id="PS51007">
    <property type="entry name" value="CYTC"/>
    <property type="match status" value="1"/>
</dbReference>
<keyword evidence="2 3" id="KW-0408">Iron</keyword>
<dbReference type="GO" id="GO:0009055">
    <property type="term" value="F:electron transfer activity"/>
    <property type="evidence" value="ECO:0007669"/>
    <property type="project" value="InterPro"/>
</dbReference>
<keyword evidence="3" id="KW-0349">Heme</keyword>
<evidence type="ECO:0000259" key="4">
    <source>
        <dbReference type="PROSITE" id="PS51007"/>
    </source>
</evidence>
<dbReference type="InterPro" id="IPR036280">
    <property type="entry name" value="Multihaem_cyt_sf"/>
</dbReference>
<dbReference type="SUPFAM" id="SSF48695">
    <property type="entry name" value="Multiheme cytochromes"/>
    <property type="match status" value="1"/>
</dbReference>
<keyword evidence="1 3" id="KW-0479">Metal-binding</keyword>
<evidence type="ECO:0000313" key="5">
    <source>
        <dbReference type="EMBL" id="KHE91253.1"/>
    </source>
</evidence>
<dbReference type="Proteomes" id="UP000030652">
    <property type="component" value="Unassembled WGS sequence"/>
</dbReference>
<accession>A0A0B0EJG3</accession>
<dbReference type="EMBL" id="JRYO01000213">
    <property type="protein sequence ID" value="KHE91253.1"/>
    <property type="molecule type" value="Genomic_DNA"/>
</dbReference>
<dbReference type="GO" id="GO:0046872">
    <property type="term" value="F:metal ion binding"/>
    <property type="evidence" value="ECO:0007669"/>
    <property type="project" value="UniProtKB-KW"/>
</dbReference>
<evidence type="ECO:0000256" key="3">
    <source>
        <dbReference type="PROSITE-ProRule" id="PRU00433"/>
    </source>
</evidence>
<comment type="caution">
    <text evidence="5">The sequence shown here is derived from an EMBL/GenBank/DDBJ whole genome shotgun (WGS) entry which is preliminary data.</text>
</comment>
<evidence type="ECO:0000256" key="1">
    <source>
        <dbReference type="ARBA" id="ARBA00022723"/>
    </source>
</evidence>
<protein>
    <submittedName>
        <fullName evidence="5">Dihem cytochrome c</fullName>
    </submittedName>
</protein>
<dbReference type="InterPro" id="IPR009056">
    <property type="entry name" value="Cyt_c-like_dom"/>
</dbReference>
<evidence type="ECO:0000313" key="6">
    <source>
        <dbReference type="Proteomes" id="UP000030652"/>
    </source>
</evidence>